<dbReference type="EMBL" id="PDWW01000026">
    <property type="protein sequence ID" value="KAF1723575.1"/>
    <property type="molecule type" value="Genomic_DNA"/>
</dbReference>
<organism evidence="4 5">
    <name type="scientific">Pseudoxanthomonas japonensis</name>
    <dbReference type="NCBI Taxonomy" id="69284"/>
    <lineage>
        <taxon>Bacteria</taxon>
        <taxon>Pseudomonadati</taxon>
        <taxon>Pseudomonadota</taxon>
        <taxon>Gammaproteobacteria</taxon>
        <taxon>Lysobacterales</taxon>
        <taxon>Lysobacteraceae</taxon>
        <taxon>Pseudoxanthomonas</taxon>
    </lineage>
</organism>
<dbReference type="SUPFAM" id="SSF53474">
    <property type="entry name" value="alpha/beta-Hydrolases"/>
    <property type="match status" value="1"/>
</dbReference>
<comment type="caution">
    <text evidence="4">The sequence shown here is derived from an EMBL/GenBank/DDBJ whole genome shotgun (WGS) entry which is preliminary data.</text>
</comment>
<feature type="signal peptide" evidence="2">
    <location>
        <begin position="1"/>
        <end position="22"/>
    </location>
</feature>
<dbReference type="InterPro" id="IPR029058">
    <property type="entry name" value="AB_hydrolase_fold"/>
</dbReference>
<gene>
    <name evidence="4" type="ORF">CSC78_15570</name>
</gene>
<accession>A0ABQ6ZDX2</accession>
<evidence type="ECO:0000313" key="5">
    <source>
        <dbReference type="Proteomes" id="UP000781710"/>
    </source>
</evidence>
<dbReference type="PANTHER" id="PTHR42776">
    <property type="entry name" value="SERINE PEPTIDASE S9 FAMILY MEMBER"/>
    <property type="match status" value="1"/>
</dbReference>
<sequence length="645" mass="71593">MRWGARSAGILLGCLLAPLAHAQVDLEPFLKRDVLQTLRISPTGAYYAMTVPMEDQTVLAVVRRADRQVTSKIHAGSDSVISNVWWVSDERVVVSVAKKYGSRDQPYPTGELYATDADGTKRRQIFARYGLDGTQLQPRAAYLIDSLPDDPRKVLISMYALDTSTPNTRVERLDVFNGTMDTVATAPVRRASFTVDAARRVRFAQGAGDDNVSKLYHRADDTSPWTLVNDEARTGFVEWPLGLSADGLTAYLQVQQAKGPDAIVAFDTVTGARKEVMRDPVVDPHEIIYADDHRTPVGSFFMHDRLRAAFFDEKSPTARLYRKLERAFPGASVDVTSGTRDGRLKVVYVWSDTSPGDFYLFDTTTNAADLIFSRRSWLDPAMLAPSELVTLRARDGLALHGYLTRPREGRDGPTPLVVMPHGGPFGVFDGWEVNDEAEMLARAGYAVLRLNYRGSGNYGRSFRHAGARQWGRTMQDDLTDATRWAIGQKIADPKRICLYGASYGAYASLMGVAKEPDLYRCAAGYVGVYDLALMHKQDSRDSRSMRNWADDWISDDRASLAEVSPNLLAQRIRVPVFLAAGGKDEIAPQAHSERMEKALKAAGVPVETLYVRTEGHGFYAEANQRAYYTRLLDFLSRHLGGAKAK</sequence>
<protein>
    <submittedName>
        <fullName evidence="4">Peptidase S9</fullName>
    </submittedName>
</protein>
<keyword evidence="2" id="KW-0732">Signal</keyword>
<dbReference type="Pfam" id="PF00326">
    <property type="entry name" value="Peptidase_S9"/>
    <property type="match status" value="1"/>
</dbReference>
<feature type="chain" id="PRO_5045595719" evidence="2">
    <location>
        <begin position="23"/>
        <end position="645"/>
    </location>
</feature>
<keyword evidence="5" id="KW-1185">Reference proteome</keyword>
<dbReference type="SUPFAM" id="SSF82171">
    <property type="entry name" value="DPP6 N-terminal domain-like"/>
    <property type="match status" value="1"/>
</dbReference>
<feature type="domain" description="Peptidase S9 prolyl oligopeptidase catalytic" evidence="3">
    <location>
        <begin position="431"/>
        <end position="641"/>
    </location>
</feature>
<dbReference type="Proteomes" id="UP000781710">
    <property type="component" value="Unassembled WGS sequence"/>
</dbReference>
<proteinExistence type="predicted"/>
<dbReference type="Gene3D" id="3.40.50.1820">
    <property type="entry name" value="alpha/beta hydrolase"/>
    <property type="match status" value="1"/>
</dbReference>
<keyword evidence="1" id="KW-0378">Hydrolase</keyword>
<dbReference type="PANTHER" id="PTHR42776:SF27">
    <property type="entry name" value="DIPEPTIDYL PEPTIDASE FAMILY MEMBER 6"/>
    <property type="match status" value="1"/>
</dbReference>
<evidence type="ECO:0000256" key="1">
    <source>
        <dbReference type="ARBA" id="ARBA00022801"/>
    </source>
</evidence>
<name>A0ABQ6ZDX2_9GAMM</name>
<evidence type="ECO:0000256" key="2">
    <source>
        <dbReference type="SAM" id="SignalP"/>
    </source>
</evidence>
<evidence type="ECO:0000313" key="4">
    <source>
        <dbReference type="EMBL" id="KAF1723575.1"/>
    </source>
</evidence>
<dbReference type="InterPro" id="IPR001375">
    <property type="entry name" value="Peptidase_S9_cat"/>
</dbReference>
<evidence type="ECO:0000259" key="3">
    <source>
        <dbReference type="Pfam" id="PF00326"/>
    </source>
</evidence>
<dbReference type="RefSeq" id="WP_162338783.1">
    <property type="nucleotide sequence ID" value="NZ_JBHSRQ010000014.1"/>
</dbReference>
<reference evidence="4 5" key="1">
    <citation type="submission" date="2017-10" db="EMBL/GenBank/DDBJ databases">
        <title>Whole genome sequencing of members of genus Pseudoxanthomonas.</title>
        <authorList>
            <person name="Kumar S."/>
            <person name="Bansal K."/>
            <person name="Kaur A."/>
            <person name="Patil P."/>
            <person name="Sharma S."/>
            <person name="Patil P.B."/>
        </authorList>
    </citation>
    <scope>NUCLEOTIDE SEQUENCE [LARGE SCALE GENOMIC DNA]</scope>
    <source>
        <strain evidence="4 5">DSM 17109</strain>
    </source>
</reference>